<proteinExistence type="predicted"/>
<dbReference type="EMBL" id="CM042890">
    <property type="protein sequence ID" value="KAI4311159.1"/>
    <property type="molecule type" value="Genomic_DNA"/>
</dbReference>
<dbReference type="Proteomes" id="UP001057402">
    <property type="component" value="Chromosome 11"/>
</dbReference>
<gene>
    <name evidence="1" type="ORF">MLD38_036077</name>
</gene>
<protein>
    <submittedName>
        <fullName evidence="1">Uncharacterized protein</fullName>
    </submittedName>
</protein>
<organism evidence="1 2">
    <name type="scientific">Melastoma candidum</name>
    <dbReference type="NCBI Taxonomy" id="119954"/>
    <lineage>
        <taxon>Eukaryota</taxon>
        <taxon>Viridiplantae</taxon>
        <taxon>Streptophyta</taxon>
        <taxon>Embryophyta</taxon>
        <taxon>Tracheophyta</taxon>
        <taxon>Spermatophyta</taxon>
        <taxon>Magnoliopsida</taxon>
        <taxon>eudicotyledons</taxon>
        <taxon>Gunneridae</taxon>
        <taxon>Pentapetalae</taxon>
        <taxon>rosids</taxon>
        <taxon>malvids</taxon>
        <taxon>Myrtales</taxon>
        <taxon>Melastomataceae</taxon>
        <taxon>Melastomatoideae</taxon>
        <taxon>Melastomateae</taxon>
        <taxon>Melastoma</taxon>
    </lineage>
</organism>
<sequence>MVGTISANPDVELKVSFGYHCHEGKCCPCDVPGASKFVLPEIGFSRNGGFSFSCLSGAALSANATLANTNICNGVIGEEILPSRDSPKSFRKISSCSSFSKLELLSSSVQSSLSTWSCSPSSQSDSFGNDSFLQPMSAPSKSQGFLNAMEVQAAGGAAGEDRVQAICSEENGLLFCGIYDGFNGRDAADFLAGTFYDTIMSYLSPFLGLEWKQDFVNVFDSSEIIGSLSSAFNGLGEKTELQLSRYQQGVVDGLKNALADAENEFLHMVEQEMDDRPDLVSVGSCVLAVLLHGNDLYTLNLGDSRAVLATYGQFGGNSCTELKAVELTENHNVDNEVEKERLLSDHPDDPTTIVMGKVKGKLKVTRALGVGYLKKEVLNNALMGILCVRNLKSPPYISTQPAISVHTLSKDDHFVVVASDGLFDFFTNDEVVKLIHSFILENPASDPAKLIVEQLLMRAADCAGLALEELMNIPAGKRRKYHDDVTIIVIILGSNQRTLKASTRIL</sequence>
<accession>A0ACB9LJ56</accession>
<evidence type="ECO:0000313" key="2">
    <source>
        <dbReference type="Proteomes" id="UP001057402"/>
    </source>
</evidence>
<name>A0ACB9LJ56_9MYRT</name>
<reference evidence="2" key="1">
    <citation type="journal article" date="2023" name="Front. Plant Sci.">
        <title>Chromosomal-level genome assembly of Melastoma candidum provides insights into trichome evolution.</title>
        <authorList>
            <person name="Zhong Y."/>
            <person name="Wu W."/>
            <person name="Sun C."/>
            <person name="Zou P."/>
            <person name="Liu Y."/>
            <person name="Dai S."/>
            <person name="Zhou R."/>
        </authorList>
    </citation>
    <scope>NUCLEOTIDE SEQUENCE [LARGE SCALE GENOMIC DNA]</scope>
</reference>
<keyword evidence="2" id="KW-1185">Reference proteome</keyword>
<evidence type="ECO:0000313" key="1">
    <source>
        <dbReference type="EMBL" id="KAI4311159.1"/>
    </source>
</evidence>
<comment type="caution">
    <text evidence="1">The sequence shown here is derived from an EMBL/GenBank/DDBJ whole genome shotgun (WGS) entry which is preliminary data.</text>
</comment>